<reference evidence="7" key="1">
    <citation type="submission" date="2019-08" db="EMBL/GenBank/DDBJ databases">
        <title>The improved chromosome-level genome for the pearl oyster Pinctada fucata martensii using PacBio sequencing and Hi-C.</title>
        <authorList>
            <person name="Zheng Z."/>
        </authorList>
    </citation>
    <scope>NUCLEOTIDE SEQUENCE</scope>
    <source>
        <strain evidence="7">ZZ-2019</strain>
        <tissue evidence="7">Adductor muscle</tissue>
    </source>
</reference>
<organism evidence="7 8">
    <name type="scientific">Pinctada imbricata</name>
    <name type="common">Atlantic pearl-oyster</name>
    <name type="synonym">Pinctada martensii</name>
    <dbReference type="NCBI Taxonomy" id="66713"/>
    <lineage>
        <taxon>Eukaryota</taxon>
        <taxon>Metazoa</taxon>
        <taxon>Spiralia</taxon>
        <taxon>Lophotrochozoa</taxon>
        <taxon>Mollusca</taxon>
        <taxon>Bivalvia</taxon>
        <taxon>Autobranchia</taxon>
        <taxon>Pteriomorphia</taxon>
        <taxon>Pterioida</taxon>
        <taxon>Pterioidea</taxon>
        <taxon>Pteriidae</taxon>
        <taxon>Pinctada</taxon>
    </lineage>
</organism>
<dbReference type="InterPro" id="IPR013083">
    <property type="entry name" value="Znf_RING/FYVE/PHD"/>
</dbReference>
<evidence type="ECO:0000256" key="1">
    <source>
        <dbReference type="ARBA" id="ARBA00022723"/>
    </source>
</evidence>
<evidence type="ECO:0000256" key="3">
    <source>
        <dbReference type="ARBA" id="ARBA00022833"/>
    </source>
</evidence>
<dbReference type="AlphaFoldDB" id="A0AA88Y904"/>
<dbReference type="PROSITE" id="PS50089">
    <property type="entry name" value="ZF_RING_2"/>
    <property type="match status" value="1"/>
</dbReference>
<dbReference type="Gene3D" id="3.30.40.10">
    <property type="entry name" value="Zinc/RING finger domain, C3HC4 (zinc finger)"/>
    <property type="match status" value="1"/>
</dbReference>
<evidence type="ECO:0000259" key="5">
    <source>
        <dbReference type="PROSITE" id="PS50089"/>
    </source>
</evidence>
<protein>
    <submittedName>
        <fullName evidence="7">Uncharacterized protein</fullName>
    </submittedName>
</protein>
<dbReference type="PANTHER" id="PTHR25462:SF296">
    <property type="entry name" value="MEIOTIC P26, ISOFORM F"/>
    <property type="match status" value="1"/>
</dbReference>
<evidence type="ECO:0000313" key="7">
    <source>
        <dbReference type="EMBL" id="KAK3100112.1"/>
    </source>
</evidence>
<dbReference type="Gene3D" id="3.30.160.60">
    <property type="entry name" value="Classic Zinc Finger"/>
    <property type="match status" value="1"/>
</dbReference>
<dbReference type="InterPro" id="IPR001841">
    <property type="entry name" value="Znf_RING"/>
</dbReference>
<accession>A0AA88Y904</accession>
<dbReference type="PROSITE" id="PS00518">
    <property type="entry name" value="ZF_RING_1"/>
    <property type="match status" value="1"/>
</dbReference>
<sequence length="285" mass="32783">MASDDMSSMLCGLCQKRYKDPRILDCFHSFCRECIDKYVAKKQAKLKFPCPMCNISISIPKSGIKGLKQNYYIKAIQASAAFSTFSKCDVCKSDEHPAGFRCLECESNLCESCMNKHFEADGKRDHHAVTLSNPEAKTITKLTHKTFCEKHKDEETCHYCILCEVPICKECVTKVSDHKGHRYKSIAEGAKEKREKVKPVIQSMHEYLPYLRDYVEELKSCRKLLGDYAEETITDIKARFNQLQDQLLKIRDDLIDDVTSKLNAEYSRIEKHLKQIETTLSSVRP</sequence>
<keyword evidence="8" id="KW-1185">Reference proteome</keyword>
<feature type="domain" description="B box-type" evidence="6">
    <location>
        <begin position="83"/>
        <end position="131"/>
    </location>
</feature>
<evidence type="ECO:0000313" key="8">
    <source>
        <dbReference type="Proteomes" id="UP001186944"/>
    </source>
</evidence>
<dbReference type="InterPro" id="IPR047153">
    <property type="entry name" value="TRIM45/56/19-like"/>
</dbReference>
<dbReference type="SUPFAM" id="SSF57845">
    <property type="entry name" value="B-box zinc-binding domain"/>
    <property type="match status" value="1"/>
</dbReference>
<dbReference type="PANTHER" id="PTHR25462">
    <property type="entry name" value="BONUS, ISOFORM C-RELATED"/>
    <property type="match status" value="1"/>
</dbReference>
<feature type="domain" description="RING-type" evidence="5">
    <location>
        <begin position="11"/>
        <end position="54"/>
    </location>
</feature>
<comment type="caution">
    <text evidence="7">The sequence shown here is derived from an EMBL/GenBank/DDBJ whole genome shotgun (WGS) entry which is preliminary data.</text>
</comment>
<dbReference type="Pfam" id="PF00097">
    <property type="entry name" value="zf-C3HC4"/>
    <property type="match status" value="1"/>
</dbReference>
<proteinExistence type="predicted"/>
<dbReference type="SMART" id="SM00336">
    <property type="entry name" value="BBOX"/>
    <property type="match status" value="2"/>
</dbReference>
<dbReference type="GO" id="GO:0008270">
    <property type="term" value="F:zinc ion binding"/>
    <property type="evidence" value="ECO:0007669"/>
    <property type="project" value="UniProtKB-KW"/>
</dbReference>
<dbReference type="InterPro" id="IPR017907">
    <property type="entry name" value="Znf_RING_CS"/>
</dbReference>
<evidence type="ECO:0000256" key="4">
    <source>
        <dbReference type="PROSITE-ProRule" id="PRU00024"/>
    </source>
</evidence>
<dbReference type="EMBL" id="VSWD01000006">
    <property type="protein sequence ID" value="KAK3100112.1"/>
    <property type="molecule type" value="Genomic_DNA"/>
</dbReference>
<dbReference type="SMART" id="SM00184">
    <property type="entry name" value="RING"/>
    <property type="match status" value="2"/>
</dbReference>
<keyword evidence="1" id="KW-0479">Metal-binding</keyword>
<dbReference type="InterPro" id="IPR018957">
    <property type="entry name" value="Znf_C3HC4_RING-type"/>
</dbReference>
<dbReference type="SUPFAM" id="SSF57850">
    <property type="entry name" value="RING/U-box"/>
    <property type="match status" value="2"/>
</dbReference>
<evidence type="ECO:0000256" key="2">
    <source>
        <dbReference type="ARBA" id="ARBA00022771"/>
    </source>
</evidence>
<feature type="domain" description="B box-type" evidence="6">
    <location>
        <begin position="143"/>
        <end position="186"/>
    </location>
</feature>
<dbReference type="Proteomes" id="UP001186944">
    <property type="component" value="Unassembled WGS sequence"/>
</dbReference>
<dbReference type="PROSITE" id="PS50119">
    <property type="entry name" value="ZF_BBOX"/>
    <property type="match status" value="2"/>
</dbReference>
<gene>
    <name evidence="7" type="ORF">FSP39_014989</name>
</gene>
<evidence type="ECO:0000259" key="6">
    <source>
        <dbReference type="PROSITE" id="PS50119"/>
    </source>
</evidence>
<name>A0AA88Y904_PINIB</name>
<dbReference type="Gene3D" id="4.10.830.40">
    <property type="match status" value="1"/>
</dbReference>
<keyword evidence="3" id="KW-0862">Zinc</keyword>
<keyword evidence="2 4" id="KW-0863">Zinc-finger</keyword>
<dbReference type="InterPro" id="IPR000315">
    <property type="entry name" value="Znf_B-box"/>
</dbReference>
<dbReference type="Pfam" id="PF00643">
    <property type="entry name" value="zf-B_box"/>
    <property type="match status" value="1"/>
</dbReference>